<evidence type="ECO:0000313" key="1">
    <source>
        <dbReference type="EMBL" id="WUX51063.1"/>
    </source>
</evidence>
<evidence type="ECO:0000313" key="2">
    <source>
        <dbReference type="Proteomes" id="UP001432209"/>
    </source>
</evidence>
<dbReference type="GeneID" id="91346008"/>
<sequence length="307" mass="33109">MDLTHTPNLTGACAFMTTHARLLDRRRFELLRGTGTPAAVVTALDAYRNGDGGYGWALEPDLRSALSQPVGALLAFEVFEECGPAVFARASQLCDWLESVTRPDGGLPFALPMTGPDAAGSAPFWATADPDVSSLHMTSELAGAAHRVGRDDRAVRDHPWLARATAFCRERIAALVRPPHVIEFRFVLDFLDTVHDTHPWAPAELERLAAFLPGDGSPLPVDGGADGEALRLLDFSPLPGRPLRALLDPAAVAAELDRLAADQREDGGWTVDWVSHSPAAAVEWRGYATVRALTILRAHGIPLAHDR</sequence>
<dbReference type="InterPro" id="IPR008930">
    <property type="entry name" value="Terpenoid_cyclase/PrenylTrfase"/>
</dbReference>
<proteinExistence type="predicted"/>
<dbReference type="Proteomes" id="UP001432209">
    <property type="component" value="Chromosome"/>
</dbReference>
<organism evidence="1 2">
    <name type="scientific">Streptomyces niveus</name>
    <name type="common">Streptomyces spheroides</name>
    <dbReference type="NCBI Taxonomy" id="193462"/>
    <lineage>
        <taxon>Bacteria</taxon>
        <taxon>Bacillati</taxon>
        <taxon>Actinomycetota</taxon>
        <taxon>Actinomycetes</taxon>
        <taxon>Kitasatosporales</taxon>
        <taxon>Streptomycetaceae</taxon>
        <taxon>Streptomyces</taxon>
    </lineage>
</organism>
<gene>
    <name evidence="1" type="ORF">OG442_05645</name>
</gene>
<dbReference type="RefSeq" id="WP_329074726.1">
    <property type="nucleotide sequence ID" value="NZ_CP108849.2"/>
</dbReference>
<protein>
    <recommendedName>
        <fullName evidence="3">Prenyltransferase</fullName>
    </recommendedName>
</protein>
<dbReference type="EMBL" id="CP109495">
    <property type="protein sequence ID" value="WUX51063.1"/>
    <property type="molecule type" value="Genomic_DNA"/>
</dbReference>
<evidence type="ECO:0008006" key="3">
    <source>
        <dbReference type="Google" id="ProtNLM"/>
    </source>
</evidence>
<accession>A0ABZ2A139</accession>
<keyword evidence="2" id="KW-1185">Reference proteome</keyword>
<name>A0ABZ2A139_STRNV</name>
<reference evidence="1" key="1">
    <citation type="submission" date="2022-10" db="EMBL/GenBank/DDBJ databases">
        <title>The complete genomes of actinobacterial strains from the NBC collection.</title>
        <authorList>
            <person name="Joergensen T.S."/>
            <person name="Alvarez Arevalo M."/>
            <person name="Sterndorff E.B."/>
            <person name="Faurdal D."/>
            <person name="Vuksanovic O."/>
            <person name="Mourched A.-S."/>
            <person name="Charusanti P."/>
            <person name="Shaw S."/>
            <person name="Blin K."/>
            <person name="Weber T."/>
        </authorList>
    </citation>
    <scope>NUCLEOTIDE SEQUENCE</scope>
    <source>
        <strain evidence="1">NBC_01432</strain>
    </source>
</reference>
<dbReference type="SUPFAM" id="SSF48239">
    <property type="entry name" value="Terpenoid cyclases/Protein prenyltransferases"/>
    <property type="match status" value="1"/>
</dbReference>